<dbReference type="SUPFAM" id="SSF48726">
    <property type="entry name" value="Immunoglobulin"/>
    <property type="match status" value="1"/>
</dbReference>
<evidence type="ECO:0000256" key="2">
    <source>
        <dbReference type="SAM" id="Phobius"/>
    </source>
</evidence>
<dbReference type="KEGG" id="bgt:106072042"/>
<organism evidence="4 5">
    <name type="scientific">Biomphalaria glabrata</name>
    <name type="common">Bloodfluke planorb</name>
    <name type="synonym">Freshwater snail</name>
    <dbReference type="NCBI Taxonomy" id="6526"/>
    <lineage>
        <taxon>Eukaryota</taxon>
        <taxon>Metazoa</taxon>
        <taxon>Spiralia</taxon>
        <taxon>Lophotrochozoa</taxon>
        <taxon>Mollusca</taxon>
        <taxon>Gastropoda</taxon>
        <taxon>Heterobranchia</taxon>
        <taxon>Euthyneura</taxon>
        <taxon>Panpulmonata</taxon>
        <taxon>Hygrophila</taxon>
        <taxon>Lymnaeoidea</taxon>
        <taxon>Planorbidae</taxon>
        <taxon>Biomphalaria</taxon>
    </lineage>
</organism>
<dbReference type="InterPro" id="IPR036179">
    <property type="entry name" value="Ig-like_dom_sf"/>
</dbReference>
<dbReference type="Proteomes" id="UP000076420">
    <property type="component" value="Unassembled WGS sequence"/>
</dbReference>
<dbReference type="VEuPathDB" id="VectorBase:BGLB021496"/>
<dbReference type="InterPro" id="IPR007110">
    <property type="entry name" value="Ig-like_dom"/>
</dbReference>
<keyword evidence="2" id="KW-0472">Membrane</keyword>
<sequence length="134" mass="14427">MTWKQTAKGSDSENPATGNISYTTPAPTTSSNCDPSSYSSELAFQLQETDDGNTYFCIVSDNTGEQSRKKFTIGKPGSPQTASDGSSIVTILAVGIVFSVIIGALIYFYVIQKKKQPDGKPEDKSKKVEGTDVW</sequence>
<feature type="region of interest" description="Disordered" evidence="1">
    <location>
        <begin position="1"/>
        <end position="34"/>
    </location>
</feature>
<name>A0A2C9KMT0_BIOGL</name>
<dbReference type="VEuPathDB" id="VectorBase:BGLAX_049907"/>
<keyword evidence="2" id="KW-0812">Transmembrane</keyword>
<feature type="domain" description="Ig-like" evidence="3">
    <location>
        <begin position="1"/>
        <end position="72"/>
    </location>
</feature>
<gene>
    <name evidence="4" type="primary">106072042</name>
</gene>
<proteinExistence type="predicted"/>
<evidence type="ECO:0000313" key="4">
    <source>
        <dbReference type="EnsemblMetazoa" id="BGLB021496-PA"/>
    </source>
</evidence>
<dbReference type="EnsemblMetazoa" id="BGLB021496-RA">
    <property type="protein sequence ID" value="BGLB021496-PA"/>
    <property type="gene ID" value="BGLB021496"/>
</dbReference>
<keyword evidence="2" id="KW-1133">Transmembrane helix</keyword>
<feature type="transmembrane region" description="Helical" evidence="2">
    <location>
        <begin position="88"/>
        <end position="110"/>
    </location>
</feature>
<reference evidence="4" key="1">
    <citation type="submission" date="2020-05" db="UniProtKB">
        <authorList>
            <consortium name="EnsemblMetazoa"/>
        </authorList>
    </citation>
    <scope>IDENTIFICATION</scope>
    <source>
        <strain evidence="4">BB02</strain>
    </source>
</reference>
<dbReference type="PROSITE" id="PS50835">
    <property type="entry name" value="IG_LIKE"/>
    <property type="match status" value="1"/>
</dbReference>
<evidence type="ECO:0000259" key="3">
    <source>
        <dbReference type="PROSITE" id="PS50835"/>
    </source>
</evidence>
<accession>A0A2C9KMT0</accession>
<dbReference type="AlphaFoldDB" id="A0A2C9KMT0"/>
<evidence type="ECO:0000256" key="1">
    <source>
        <dbReference type="SAM" id="MobiDB-lite"/>
    </source>
</evidence>
<protein>
    <recommendedName>
        <fullName evidence="3">Ig-like domain-containing protein</fullName>
    </recommendedName>
</protein>
<evidence type="ECO:0000313" key="5">
    <source>
        <dbReference type="Proteomes" id="UP000076420"/>
    </source>
</evidence>